<dbReference type="OrthoDB" id="1725543at2"/>
<dbReference type="EMBL" id="BDJL01000132">
    <property type="protein sequence ID" value="GAV26118.1"/>
    <property type="molecule type" value="Genomic_DNA"/>
</dbReference>
<dbReference type="Proteomes" id="UP000187338">
    <property type="component" value="Unassembled WGS sequence"/>
</dbReference>
<keyword evidence="1" id="KW-0175">Coiled coil</keyword>
<protein>
    <recommendedName>
        <fullName evidence="4">Viral A-type inclusion protein</fullName>
    </recommendedName>
</protein>
<evidence type="ECO:0008006" key="4">
    <source>
        <dbReference type="Google" id="ProtNLM"/>
    </source>
</evidence>
<dbReference type="RefSeq" id="WP_075866287.1">
    <property type="nucleotide sequence ID" value="NZ_BDJL01000132.1"/>
</dbReference>
<feature type="coiled-coil region" evidence="1">
    <location>
        <begin position="21"/>
        <end position="73"/>
    </location>
</feature>
<reference evidence="3" key="1">
    <citation type="submission" date="2016-12" db="EMBL/GenBank/DDBJ databases">
        <title>Draft Genome Sequences od Carboxydothermus pertinax and islandicus, Hydrogenogenic Carboxydotrophic Bacteria.</title>
        <authorList>
            <person name="Fukuyama Y."/>
            <person name="Ohmae K."/>
            <person name="Yoneda Y."/>
            <person name="Yoshida T."/>
            <person name="Sako Y."/>
        </authorList>
    </citation>
    <scope>NUCLEOTIDE SEQUENCE [LARGE SCALE GENOMIC DNA]</scope>
    <source>
        <strain evidence="3">SET</strain>
    </source>
</reference>
<keyword evidence="3" id="KW-1185">Reference proteome</keyword>
<gene>
    <name evidence="2" type="ORF">ciss_20510</name>
</gene>
<evidence type="ECO:0000313" key="2">
    <source>
        <dbReference type="EMBL" id="GAV26118.1"/>
    </source>
</evidence>
<evidence type="ECO:0000313" key="3">
    <source>
        <dbReference type="Proteomes" id="UP000187338"/>
    </source>
</evidence>
<evidence type="ECO:0000256" key="1">
    <source>
        <dbReference type="SAM" id="Coils"/>
    </source>
</evidence>
<dbReference type="STRING" id="661089.ciss_20510"/>
<organism evidence="2 3">
    <name type="scientific">Carboxydothermus islandicus</name>
    <dbReference type="NCBI Taxonomy" id="661089"/>
    <lineage>
        <taxon>Bacteria</taxon>
        <taxon>Bacillati</taxon>
        <taxon>Bacillota</taxon>
        <taxon>Clostridia</taxon>
        <taxon>Thermoanaerobacterales</taxon>
        <taxon>Thermoanaerobacteraceae</taxon>
        <taxon>Carboxydothermus</taxon>
    </lineage>
</organism>
<comment type="caution">
    <text evidence="2">The sequence shown here is derived from an EMBL/GenBank/DDBJ whole genome shotgun (WGS) entry which is preliminary data.</text>
</comment>
<accession>A0A1L8D4M6</accession>
<dbReference type="AlphaFoldDB" id="A0A1L8D4M6"/>
<name>A0A1L8D4M6_9THEO</name>
<sequence>MNFEEKLNQLKKGIDTALNHKNRAEALLMHVQEQEKELLRQIEELGVEPDKLEEEIKRLEEELTRQIAEMEREIPWDLIEKLEAKTK</sequence>
<proteinExistence type="predicted"/>